<reference evidence="7 8" key="1">
    <citation type="submission" date="2015-01" db="EMBL/GenBank/DDBJ databases">
        <title>The Genome Sequence of Cryptococcus gattii Ram5.</title>
        <authorList>
            <consortium name="The Broad Institute Genomics Platform"/>
            <person name="Cuomo C."/>
            <person name="Litvintseva A."/>
            <person name="Chen Y."/>
            <person name="Heitman J."/>
            <person name="Sun S."/>
            <person name="Springer D."/>
            <person name="Dromer F."/>
            <person name="Young S."/>
            <person name="Zeng Q."/>
            <person name="Gargeya S."/>
            <person name="Abouelleil A."/>
            <person name="Alvarado L."/>
            <person name="Chapman S.B."/>
            <person name="Gainer-Dewar J."/>
            <person name="Goldberg J."/>
            <person name="Griggs A."/>
            <person name="Gujja S."/>
            <person name="Hansen M."/>
            <person name="Howarth C."/>
            <person name="Imamovic A."/>
            <person name="Larimer J."/>
            <person name="Murphy C."/>
            <person name="Naylor J."/>
            <person name="Pearson M."/>
            <person name="Priest M."/>
            <person name="Roberts A."/>
            <person name="Saif S."/>
            <person name="Shea T."/>
            <person name="Sykes S."/>
            <person name="Wortman J."/>
            <person name="Nusbaum C."/>
            <person name="Birren B."/>
        </authorList>
    </citation>
    <scope>NUCLEOTIDE SEQUENCE [LARGE SCALE GENOMIC DNA]</scope>
    <source>
        <strain evidence="7 8">Ram5</strain>
    </source>
</reference>
<dbReference type="Gene3D" id="2.70.50.30">
    <property type="entry name" value="Coagulation Factor XIII, subunit A, domain 1"/>
    <property type="match status" value="1"/>
</dbReference>
<evidence type="ECO:0000313" key="7">
    <source>
        <dbReference type="EMBL" id="KIR41947.1"/>
    </source>
</evidence>
<sequence length="224" mass="24450">MSSQQVSTQSTCSADIQAEDELAPTRTEGYKLGQSKTVAELAALDQEDESLQRWKQSLGIGAGASGGGEKRVVLKSLFLSSPTLLNPITIDLTQPKDALAKLKKDPVTIKEGVEYSVGITFVIENEIVSGLKYLQVVKRSGLTVDKTEAMLGSYGPQQELYTKVFASEESPSGMLARSGTYVVRSRVMDDDNTIWLDFEWGGYLIIYCRALLIVWQALSSARNG</sequence>
<evidence type="ECO:0000256" key="3">
    <source>
        <dbReference type="ARBA" id="ARBA00022490"/>
    </source>
</evidence>
<proteinExistence type="inferred from homology"/>
<gene>
    <name evidence="7" type="ORF">I313_02109</name>
</gene>
<dbReference type="PANTHER" id="PTHR10980">
    <property type="entry name" value="RHO GDP-DISSOCIATION INHIBITOR"/>
    <property type="match status" value="1"/>
</dbReference>
<dbReference type="OrthoDB" id="1683373at2759"/>
<dbReference type="GO" id="GO:0005094">
    <property type="term" value="F:Rho GDP-dissociation inhibitor activity"/>
    <property type="evidence" value="ECO:0007669"/>
    <property type="project" value="InterPro"/>
</dbReference>
<dbReference type="PANTHER" id="PTHR10980:SF3">
    <property type="entry name" value="LD16419P"/>
    <property type="match status" value="1"/>
</dbReference>
<dbReference type="Proteomes" id="UP000053392">
    <property type="component" value="Unassembled WGS sequence"/>
</dbReference>
<keyword evidence="8" id="KW-1185">Reference proteome</keyword>
<dbReference type="InterPro" id="IPR024792">
    <property type="entry name" value="RhoGDI_dom_sf"/>
</dbReference>
<feature type="compositionally biased region" description="Low complexity" evidence="6">
    <location>
        <begin position="1"/>
        <end position="13"/>
    </location>
</feature>
<comment type="subcellular location">
    <subcellularLocation>
        <location evidence="1">Cytoplasm</location>
    </subcellularLocation>
</comment>
<feature type="region of interest" description="Disordered" evidence="6">
    <location>
        <begin position="1"/>
        <end position="29"/>
    </location>
</feature>
<name>A0A0D0T7K5_9TREE</name>
<dbReference type="HOGENOM" id="CLU_076228_1_0_1"/>
<feature type="non-terminal residue" evidence="7">
    <location>
        <position position="1"/>
    </location>
</feature>
<dbReference type="PRINTS" id="PR00492">
    <property type="entry name" value="RHOGDI"/>
</dbReference>
<dbReference type="FunFam" id="2.70.50.30:FF:000001">
    <property type="entry name" value="Rho GDP-dissociation inhibitor 1"/>
    <property type="match status" value="1"/>
</dbReference>
<organism evidence="7 8">
    <name type="scientific">Cryptococcus deuterogattii Ram5</name>
    <dbReference type="NCBI Taxonomy" id="1296110"/>
    <lineage>
        <taxon>Eukaryota</taxon>
        <taxon>Fungi</taxon>
        <taxon>Dikarya</taxon>
        <taxon>Basidiomycota</taxon>
        <taxon>Agaricomycotina</taxon>
        <taxon>Tremellomycetes</taxon>
        <taxon>Tremellales</taxon>
        <taxon>Cryptococcaceae</taxon>
        <taxon>Cryptococcus</taxon>
        <taxon>Cryptococcus gattii species complex</taxon>
    </lineage>
</organism>
<evidence type="ECO:0000256" key="5">
    <source>
        <dbReference type="ARBA" id="ARBA00071407"/>
    </source>
</evidence>
<dbReference type="GO" id="GO:0016020">
    <property type="term" value="C:membrane"/>
    <property type="evidence" value="ECO:0007669"/>
    <property type="project" value="TreeGrafter"/>
</dbReference>
<evidence type="ECO:0000256" key="4">
    <source>
        <dbReference type="ARBA" id="ARBA00054143"/>
    </source>
</evidence>
<dbReference type="EMBL" id="KN847899">
    <property type="protein sequence ID" value="KIR41947.1"/>
    <property type="molecule type" value="Genomic_DNA"/>
</dbReference>
<evidence type="ECO:0000256" key="1">
    <source>
        <dbReference type="ARBA" id="ARBA00004496"/>
    </source>
</evidence>
<accession>A0A0D0T7K5</accession>
<dbReference type="SUPFAM" id="SSF81296">
    <property type="entry name" value="E set domains"/>
    <property type="match status" value="1"/>
</dbReference>
<dbReference type="AlphaFoldDB" id="A0A0D0T7K5"/>
<dbReference type="GO" id="GO:0005829">
    <property type="term" value="C:cytosol"/>
    <property type="evidence" value="ECO:0007669"/>
    <property type="project" value="TreeGrafter"/>
</dbReference>
<comment type="function">
    <text evidence="4">Regulates the GDP/GTP exchange reaction of the Rho proteins by inhibiting the dissociation of GDP from them, and the subsequent binding of GTP to them.</text>
</comment>
<evidence type="ECO:0000256" key="2">
    <source>
        <dbReference type="ARBA" id="ARBA00009758"/>
    </source>
</evidence>
<dbReference type="GO" id="GO:0007266">
    <property type="term" value="P:Rho protein signal transduction"/>
    <property type="evidence" value="ECO:0007669"/>
    <property type="project" value="InterPro"/>
</dbReference>
<evidence type="ECO:0000256" key="6">
    <source>
        <dbReference type="SAM" id="MobiDB-lite"/>
    </source>
</evidence>
<comment type="similarity">
    <text evidence="2">Belongs to the Rho GDI family.</text>
</comment>
<dbReference type="InterPro" id="IPR014756">
    <property type="entry name" value="Ig_E-set"/>
</dbReference>
<dbReference type="Pfam" id="PF02115">
    <property type="entry name" value="Rho_GDI"/>
    <property type="match status" value="1"/>
</dbReference>
<keyword evidence="3" id="KW-0963">Cytoplasm</keyword>
<evidence type="ECO:0000313" key="8">
    <source>
        <dbReference type="Proteomes" id="UP000053392"/>
    </source>
</evidence>
<protein>
    <recommendedName>
        <fullName evidence="5">Rho GDP-dissociation inhibitor</fullName>
    </recommendedName>
</protein>
<dbReference type="InterPro" id="IPR000406">
    <property type="entry name" value="Rho_GDI"/>
</dbReference>